<dbReference type="Gene3D" id="2.70.70.10">
    <property type="entry name" value="Glucose Permease (Domain IIA)"/>
    <property type="match status" value="1"/>
</dbReference>
<dbReference type="Pfam" id="PF01551">
    <property type="entry name" value="Peptidase_M23"/>
    <property type="match status" value="1"/>
</dbReference>
<organism evidence="4 5">
    <name type="scientific">Sediminicola luteus</name>
    <dbReference type="NCBI Taxonomy" id="319238"/>
    <lineage>
        <taxon>Bacteria</taxon>
        <taxon>Pseudomonadati</taxon>
        <taxon>Bacteroidota</taxon>
        <taxon>Flavobacteriia</taxon>
        <taxon>Flavobacteriales</taxon>
        <taxon>Flavobacteriaceae</taxon>
        <taxon>Sediminicola</taxon>
    </lineage>
</organism>
<dbReference type="InterPro" id="IPR016047">
    <property type="entry name" value="M23ase_b-sheet_dom"/>
</dbReference>
<dbReference type="SUPFAM" id="SSF51261">
    <property type="entry name" value="Duplicated hybrid motif"/>
    <property type="match status" value="1"/>
</dbReference>
<gene>
    <name evidence="4" type="ORF">B7P33_07325</name>
</gene>
<dbReference type="AlphaFoldDB" id="A0A2A4G971"/>
<proteinExistence type="predicted"/>
<dbReference type="EMBL" id="NBWU01000002">
    <property type="protein sequence ID" value="PCE64961.1"/>
    <property type="molecule type" value="Genomic_DNA"/>
</dbReference>
<reference evidence="4 5" key="1">
    <citation type="submission" date="2017-04" db="EMBL/GenBank/DDBJ databases">
        <title>A new member of the family Flavobacteriaceae isolated from ascidians.</title>
        <authorList>
            <person name="Chen L."/>
        </authorList>
    </citation>
    <scope>NUCLEOTIDE SEQUENCE [LARGE SCALE GENOMIC DNA]</scope>
    <source>
        <strain evidence="4 5">HQA918</strain>
    </source>
</reference>
<keyword evidence="5" id="KW-1185">Reference proteome</keyword>
<name>A0A2A4G971_9FLAO</name>
<evidence type="ECO:0000256" key="1">
    <source>
        <dbReference type="ARBA" id="ARBA00022729"/>
    </source>
</evidence>
<evidence type="ECO:0000313" key="4">
    <source>
        <dbReference type="EMBL" id="PCE64961.1"/>
    </source>
</evidence>
<dbReference type="RefSeq" id="WP_097440240.1">
    <property type="nucleotide sequence ID" value="NZ_KZ300476.1"/>
</dbReference>
<evidence type="ECO:0000259" key="3">
    <source>
        <dbReference type="Pfam" id="PF01551"/>
    </source>
</evidence>
<keyword evidence="2" id="KW-1133">Transmembrane helix</keyword>
<comment type="caution">
    <text evidence="4">The sequence shown here is derived from an EMBL/GenBank/DDBJ whole genome shotgun (WGS) entry which is preliminary data.</text>
</comment>
<feature type="domain" description="M23ase beta-sheet core" evidence="3">
    <location>
        <begin position="151"/>
        <end position="246"/>
    </location>
</feature>
<dbReference type="InterPro" id="IPR050570">
    <property type="entry name" value="Cell_wall_metabolism_enzyme"/>
</dbReference>
<dbReference type="CDD" id="cd12797">
    <property type="entry name" value="M23_peptidase"/>
    <property type="match status" value="1"/>
</dbReference>
<keyword evidence="2" id="KW-0812">Transmembrane</keyword>
<feature type="transmembrane region" description="Helical" evidence="2">
    <location>
        <begin position="41"/>
        <end position="59"/>
    </location>
</feature>
<dbReference type="Proteomes" id="UP000219559">
    <property type="component" value="Unassembled WGS sequence"/>
</dbReference>
<dbReference type="PANTHER" id="PTHR21666:SF289">
    <property type="entry name" value="L-ALA--D-GLU ENDOPEPTIDASE"/>
    <property type="match status" value="1"/>
</dbReference>
<accession>A0A2A4G971</accession>
<keyword evidence="1" id="KW-0732">Signal</keyword>
<dbReference type="OrthoDB" id="9810477at2"/>
<keyword evidence="2" id="KW-0472">Membrane</keyword>
<dbReference type="PANTHER" id="PTHR21666">
    <property type="entry name" value="PEPTIDASE-RELATED"/>
    <property type="match status" value="1"/>
</dbReference>
<protein>
    <recommendedName>
        <fullName evidence="3">M23ase beta-sheet core domain-containing protein</fullName>
    </recommendedName>
</protein>
<evidence type="ECO:0000313" key="5">
    <source>
        <dbReference type="Proteomes" id="UP000219559"/>
    </source>
</evidence>
<dbReference type="GO" id="GO:0004222">
    <property type="term" value="F:metalloendopeptidase activity"/>
    <property type="evidence" value="ECO:0007669"/>
    <property type="project" value="TreeGrafter"/>
</dbReference>
<dbReference type="InterPro" id="IPR011055">
    <property type="entry name" value="Dup_hybrid_motif"/>
</dbReference>
<sequence>METGNSTNNSWRQMFHSLRGPIFLNGTFNRKISSLNPENRLLWLLFVLFLLMLIYNGLFSRSGQFYNDYNKDLTAKNHKDSLLSPANQNYLKNHLANAKNFKQIQKEKEFWEIPLELIDSIPSASPLKRNAFFLSSKYGIRRHPIKHSKTIHHGVDLATKKGTPIFASAAGTIIHIGYEPKGYGHFVRIKHSFGFETLYGHLNEVVLKVAARIKAQQLIGYSGNTGFSTGPHLHYEVIKNGKAIDPIPSFGMKYRIFEQRFHTITNKNIENEK</sequence>
<evidence type="ECO:0000256" key="2">
    <source>
        <dbReference type="SAM" id="Phobius"/>
    </source>
</evidence>